<dbReference type="Pfam" id="PF16916">
    <property type="entry name" value="ZT_dimer"/>
    <property type="match status" value="1"/>
</dbReference>
<sequence>MNELKHDKVTQIKQMLIAIPNGDVLYSGHYEELFSVTTLELMMVKLNKLKWRLNANPTISKEIKDQVNSMVKVGFENILWGDSNSQCINDELKLLDSSDSPCNCIYEEQTSVPLYNQLFHANPEQLEQIYDIIIHSNSNINETKIQSMIVAGVIMCSGTPLVYSCIKILMQRVPQNVSIKKLKRDILAVNGVDSIHEFHLWQLANETNVATIHLFLNEDDRCRVMEIVQDVKNVFHKYGVHSTTIQTELGVIGEANGHDSIGISRRCLIGCPSDECKNDVCCKQPLIEKK</sequence>
<dbReference type="AlphaFoldDB" id="B0EIV0"/>
<dbReference type="GO" id="GO:0032440">
    <property type="term" value="F:2-alkenal reductase [NAD(P)H] activity"/>
    <property type="evidence" value="ECO:0007669"/>
    <property type="project" value="UniProtKB-EC"/>
</dbReference>
<dbReference type="InterPro" id="IPR036837">
    <property type="entry name" value="Cation_efflux_CTD_sf"/>
</dbReference>
<dbReference type="SUPFAM" id="SSF160240">
    <property type="entry name" value="Cation efflux protein cytoplasmic domain-like"/>
    <property type="match status" value="1"/>
</dbReference>
<proteinExistence type="inferred from homology"/>
<gene>
    <name evidence="4" type="ORF">EDI_077210</name>
</gene>
<dbReference type="InterPro" id="IPR027470">
    <property type="entry name" value="Cation_efflux_CTD"/>
</dbReference>
<name>B0EIV0_ENTDS</name>
<evidence type="ECO:0000256" key="1">
    <source>
        <dbReference type="ARBA" id="ARBA00008873"/>
    </source>
</evidence>
<keyword evidence="4" id="KW-0560">Oxidoreductase</keyword>
<dbReference type="Proteomes" id="UP000008076">
    <property type="component" value="Unassembled WGS sequence"/>
</dbReference>
<accession>B0EIV0</accession>
<dbReference type="GeneID" id="5883207"/>
<evidence type="ECO:0000313" key="5">
    <source>
        <dbReference type="Proteomes" id="UP000008076"/>
    </source>
</evidence>
<dbReference type="OrthoDB" id="27829at2759"/>
<evidence type="ECO:0000256" key="2">
    <source>
        <dbReference type="ARBA" id="ARBA00022833"/>
    </source>
</evidence>
<dbReference type="KEGG" id="edi:EDI_077210"/>
<reference evidence="5" key="1">
    <citation type="submission" date="2007-12" db="EMBL/GenBank/DDBJ databases">
        <title>Annotation of Entamoeba dispar SAW760.</title>
        <authorList>
            <person name="Lorenzi H."/>
            <person name="Inman J."/>
            <person name="Schobel S."/>
            <person name="Amedeo P."/>
            <person name="Caler E."/>
        </authorList>
    </citation>
    <scope>NUCLEOTIDE SEQUENCE [LARGE SCALE GENOMIC DNA]</scope>
    <source>
        <strain evidence="5">ATCC PRA-260 / SAW760</strain>
    </source>
</reference>
<evidence type="ECO:0000313" key="4">
    <source>
        <dbReference type="EMBL" id="EDR25552.1"/>
    </source>
</evidence>
<dbReference type="EC" id="1.3.1.74" evidence="4"/>
<organism evidence="5">
    <name type="scientific">Entamoeba dispar (strain ATCC PRA-260 / SAW760)</name>
    <dbReference type="NCBI Taxonomy" id="370354"/>
    <lineage>
        <taxon>Eukaryota</taxon>
        <taxon>Amoebozoa</taxon>
        <taxon>Evosea</taxon>
        <taxon>Archamoebae</taxon>
        <taxon>Mastigamoebida</taxon>
        <taxon>Entamoebidae</taxon>
        <taxon>Entamoeba</taxon>
    </lineage>
</organism>
<dbReference type="GO" id="GO:0005385">
    <property type="term" value="F:zinc ion transmembrane transporter activity"/>
    <property type="evidence" value="ECO:0007669"/>
    <property type="project" value="TreeGrafter"/>
</dbReference>
<dbReference type="eggNOG" id="KOG1483">
    <property type="taxonomic scope" value="Eukaryota"/>
</dbReference>
<dbReference type="PANTHER" id="PTHR45820:SF4">
    <property type="entry name" value="ZINC TRANSPORTER 63C, ISOFORM F"/>
    <property type="match status" value="1"/>
</dbReference>
<dbReference type="GO" id="GO:0006882">
    <property type="term" value="P:intracellular zinc ion homeostasis"/>
    <property type="evidence" value="ECO:0007669"/>
    <property type="project" value="TreeGrafter"/>
</dbReference>
<evidence type="ECO:0000259" key="3">
    <source>
        <dbReference type="Pfam" id="PF16916"/>
    </source>
</evidence>
<keyword evidence="5" id="KW-1185">Reference proteome</keyword>
<comment type="similarity">
    <text evidence="1">Belongs to the cation diffusion facilitator (CDF) transporter (TC 2.A.4) family. SLC30A subfamily.</text>
</comment>
<keyword evidence="2" id="KW-0862">Zinc</keyword>
<protein>
    <submittedName>
        <fullName evidence="4">Cation efflux protein/ zinc transporter, putative</fullName>
        <ecNumber evidence="4">1.3.1.74</ecNumber>
    </submittedName>
</protein>
<feature type="domain" description="Cation efflux protein cytoplasmic" evidence="3">
    <location>
        <begin position="175"/>
        <end position="248"/>
    </location>
</feature>
<dbReference type="RefSeq" id="XP_001738139.1">
    <property type="nucleotide sequence ID" value="XM_001738087.1"/>
</dbReference>
<dbReference type="EMBL" id="DS549500">
    <property type="protein sequence ID" value="EDR25552.1"/>
    <property type="molecule type" value="Genomic_DNA"/>
</dbReference>
<dbReference type="PANTHER" id="PTHR45820">
    <property type="entry name" value="FI23527P1"/>
    <property type="match status" value="1"/>
</dbReference>
<dbReference type="GO" id="GO:0016020">
    <property type="term" value="C:membrane"/>
    <property type="evidence" value="ECO:0007669"/>
    <property type="project" value="TreeGrafter"/>
</dbReference>